<dbReference type="GO" id="GO:0045892">
    <property type="term" value="P:negative regulation of DNA-templated transcription"/>
    <property type="evidence" value="ECO:0007669"/>
    <property type="project" value="InterPro"/>
</dbReference>
<dbReference type="EMBL" id="VFOX01000001">
    <property type="protein sequence ID" value="TQL84769.1"/>
    <property type="molecule type" value="Genomic_DNA"/>
</dbReference>
<sequence>MVAESQRRARPGRPKVVAEAALLDAAALLADDGGLESVTFRALAEVLGVSAMAVHRASGGIDALRHRLIAVVVDEAINDIAWPEGDWRGTVETFARGLRDLLLRHPLVLEAHSRAALDTPAADDVAHRVVRALREGGLDAEHAAYGYAAVHDFVTGHVAIRLGRGELELLDIPPARRAASVFDSFHDVERRFQVGLGLLLDGLAVAAERRARA</sequence>
<dbReference type="InterPro" id="IPR004111">
    <property type="entry name" value="Repressor_TetR_C"/>
</dbReference>
<dbReference type="OrthoDB" id="3519192at2"/>
<proteinExistence type="predicted"/>
<evidence type="ECO:0000256" key="1">
    <source>
        <dbReference type="ARBA" id="ARBA00022491"/>
    </source>
</evidence>
<dbReference type="RefSeq" id="WP_141870793.1">
    <property type="nucleotide sequence ID" value="NZ_VFOX01000001.1"/>
</dbReference>
<evidence type="ECO:0000256" key="2">
    <source>
        <dbReference type="ARBA" id="ARBA00023015"/>
    </source>
</evidence>
<dbReference type="SUPFAM" id="SSF48498">
    <property type="entry name" value="Tetracyclin repressor-like, C-terminal domain"/>
    <property type="match status" value="1"/>
</dbReference>
<dbReference type="Proteomes" id="UP000317209">
    <property type="component" value="Unassembled WGS sequence"/>
</dbReference>
<keyword evidence="2" id="KW-0805">Transcription regulation</keyword>
<keyword evidence="3" id="KW-0804">Transcription</keyword>
<dbReference type="Gene3D" id="1.10.10.60">
    <property type="entry name" value="Homeodomain-like"/>
    <property type="match status" value="1"/>
</dbReference>
<protein>
    <submittedName>
        <fullName evidence="5">TetR family transcriptional regulator</fullName>
    </submittedName>
</protein>
<dbReference type="Gene3D" id="1.10.357.10">
    <property type="entry name" value="Tetracycline Repressor, domain 2"/>
    <property type="match status" value="1"/>
</dbReference>
<evidence type="ECO:0000313" key="6">
    <source>
        <dbReference type="Proteomes" id="UP000317209"/>
    </source>
</evidence>
<dbReference type="InterPro" id="IPR036271">
    <property type="entry name" value="Tet_transcr_reg_TetR-rel_C_sf"/>
</dbReference>
<feature type="domain" description="Tetracycline repressor TetR C-terminal" evidence="4">
    <location>
        <begin position="83"/>
        <end position="205"/>
    </location>
</feature>
<evidence type="ECO:0000313" key="5">
    <source>
        <dbReference type="EMBL" id="TQL84769.1"/>
    </source>
</evidence>
<reference evidence="5 6" key="1">
    <citation type="submission" date="2019-06" db="EMBL/GenBank/DDBJ databases">
        <title>Sequencing the genomes of 1000 actinobacteria strains.</title>
        <authorList>
            <person name="Klenk H.-P."/>
        </authorList>
    </citation>
    <scope>NUCLEOTIDE SEQUENCE [LARGE SCALE GENOMIC DNA]</scope>
    <source>
        <strain evidence="5 6">DSM 20169</strain>
    </source>
</reference>
<keyword evidence="6" id="KW-1185">Reference proteome</keyword>
<dbReference type="PRINTS" id="PR00400">
    <property type="entry name" value="TETREPRESSOR"/>
</dbReference>
<evidence type="ECO:0000256" key="3">
    <source>
        <dbReference type="ARBA" id="ARBA00023163"/>
    </source>
</evidence>
<dbReference type="InterPro" id="IPR009057">
    <property type="entry name" value="Homeodomain-like_sf"/>
</dbReference>
<organism evidence="5 6">
    <name type="scientific">Microbacterium saperdae</name>
    <dbReference type="NCBI Taxonomy" id="69368"/>
    <lineage>
        <taxon>Bacteria</taxon>
        <taxon>Bacillati</taxon>
        <taxon>Actinomycetota</taxon>
        <taxon>Actinomycetes</taxon>
        <taxon>Micrococcales</taxon>
        <taxon>Microbacteriaceae</taxon>
        <taxon>Microbacterium</taxon>
    </lineage>
</organism>
<keyword evidence="1" id="KW-0678">Repressor</keyword>
<dbReference type="AlphaFoldDB" id="A0A543BIU2"/>
<accession>A0A543BIU2</accession>
<evidence type="ECO:0000259" key="4">
    <source>
        <dbReference type="Pfam" id="PF02909"/>
    </source>
</evidence>
<dbReference type="Pfam" id="PF02909">
    <property type="entry name" value="TetR_C_1"/>
    <property type="match status" value="1"/>
</dbReference>
<dbReference type="InterPro" id="IPR003012">
    <property type="entry name" value="Tet_transcr_reg_TetR"/>
</dbReference>
<gene>
    <name evidence="5" type="ORF">FB560_0361</name>
</gene>
<dbReference type="GO" id="GO:0046677">
    <property type="term" value="P:response to antibiotic"/>
    <property type="evidence" value="ECO:0007669"/>
    <property type="project" value="InterPro"/>
</dbReference>
<dbReference type="SUPFAM" id="SSF46689">
    <property type="entry name" value="Homeodomain-like"/>
    <property type="match status" value="1"/>
</dbReference>
<name>A0A543BIU2_9MICO</name>
<comment type="caution">
    <text evidence="5">The sequence shown here is derived from an EMBL/GenBank/DDBJ whole genome shotgun (WGS) entry which is preliminary data.</text>
</comment>